<dbReference type="EMBL" id="JBHSFP010000037">
    <property type="protein sequence ID" value="MFC4535910.1"/>
    <property type="molecule type" value="Genomic_DNA"/>
</dbReference>
<sequence length="41" mass="4611">MRNIALQQNSWDLDENESHAARLDSSDAVEAAEISYGYARI</sequence>
<gene>
    <name evidence="1" type="ORF">ACFO60_34530</name>
</gene>
<name>A0ABV9CRH7_9ACTN</name>
<dbReference type="RefSeq" id="WP_380849385.1">
    <property type="nucleotide sequence ID" value="NZ_JBHSFP010000037.1"/>
</dbReference>
<organism evidence="1 2">
    <name type="scientific">Sphaerisporangium dianthi</name>
    <dbReference type="NCBI Taxonomy" id="1436120"/>
    <lineage>
        <taxon>Bacteria</taxon>
        <taxon>Bacillati</taxon>
        <taxon>Actinomycetota</taxon>
        <taxon>Actinomycetes</taxon>
        <taxon>Streptosporangiales</taxon>
        <taxon>Streptosporangiaceae</taxon>
        <taxon>Sphaerisporangium</taxon>
    </lineage>
</organism>
<keyword evidence="2" id="KW-1185">Reference proteome</keyword>
<reference evidence="2" key="1">
    <citation type="journal article" date="2019" name="Int. J. Syst. Evol. Microbiol.">
        <title>The Global Catalogue of Microorganisms (GCM) 10K type strain sequencing project: providing services to taxonomists for standard genome sequencing and annotation.</title>
        <authorList>
            <consortium name="The Broad Institute Genomics Platform"/>
            <consortium name="The Broad Institute Genome Sequencing Center for Infectious Disease"/>
            <person name="Wu L."/>
            <person name="Ma J."/>
        </authorList>
    </citation>
    <scope>NUCLEOTIDE SEQUENCE [LARGE SCALE GENOMIC DNA]</scope>
    <source>
        <strain evidence="2">CGMCC 4.7132</strain>
    </source>
</reference>
<protein>
    <submittedName>
        <fullName evidence="1">Uncharacterized protein</fullName>
    </submittedName>
</protein>
<evidence type="ECO:0000313" key="2">
    <source>
        <dbReference type="Proteomes" id="UP001596004"/>
    </source>
</evidence>
<proteinExistence type="predicted"/>
<evidence type="ECO:0000313" key="1">
    <source>
        <dbReference type="EMBL" id="MFC4535910.1"/>
    </source>
</evidence>
<accession>A0ABV9CRH7</accession>
<comment type="caution">
    <text evidence="1">The sequence shown here is derived from an EMBL/GenBank/DDBJ whole genome shotgun (WGS) entry which is preliminary data.</text>
</comment>
<dbReference type="Proteomes" id="UP001596004">
    <property type="component" value="Unassembled WGS sequence"/>
</dbReference>